<comment type="caution">
    <text evidence="3">The sequence shown here is derived from an EMBL/GenBank/DDBJ whole genome shotgun (WGS) entry which is preliminary data.</text>
</comment>
<organism evidence="3 4">
    <name type="scientific">Tuber magnatum</name>
    <name type="common">white Piedmont truffle</name>
    <dbReference type="NCBI Taxonomy" id="42249"/>
    <lineage>
        <taxon>Eukaryota</taxon>
        <taxon>Fungi</taxon>
        <taxon>Dikarya</taxon>
        <taxon>Ascomycota</taxon>
        <taxon>Pezizomycotina</taxon>
        <taxon>Pezizomycetes</taxon>
        <taxon>Pezizales</taxon>
        <taxon>Tuberaceae</taxon>
        <taxon>Tuber</taxon>
    </lineage>
</organism>
<dbReference type="EMBL" id="PYWC01000069">
    <property type="protein sequence ID" value="PWW74001.1"/>
    <property type="molecule type" value="Genomic_DNA"/>
</dbReference>
<evidence type="ECO:0000313" key="4">
    <source>
        <dbReference type="Proteomes" id="UP000246991"/>
    </source>
</evidence>
<evidence type="ECO:0000256" key="1">
    <source>
        <dbReference type="SAM" id="Coils"/>
    </source>
</evidence>
<gene>
    <name evidence="3" type="ORF">C7212DRAFT_346625</name>
</gene>
<dbReference type="AlphaFoldDB" id="A0A317SLC3"/>
<proteinExistence type="predicted"/>
<keyword evidence="4" id="KW-1185">Reference proteome</keyword>
<feature type="region of interest" description="Disordered" evidence="2">
    <location>
        <begin position="109"/>
        <end position="199"/>
    </location>
</feature>
<feature type="coiled-coil region" evidence="1">
    <location>
        <begin position="21"/>
        <end position="55"/>
    </location>
</feature>
<protein>
    <submittedName>
        <fullName evidence="3">Uncharacterized protein</fullName>
    </submittedName>
</protein>
<feature type="compositionally biased region" description="Basic and acidic residues" evidence="2">
    <location>
        <begin position="142"/>
        <end position="186"/>
    </location>
</feature>
<accession>A0A317SLC3</accession>
<reference evidence="3 4" key="1">
    <citation type="submission" date="2018-03" db="EMBL/GenBank/DDBJ databases">
        <title>Genomes of Pezizomycetes fungi and the evolution of truffles.</title>
        <authorList>
            <person name="Murat C."/>
            <person name="Payen T."/>
            <person name="Noel B."/>
            <person name="Kuo A."/>
            <person name="Martin F.M."/>
        </authorList>
    </citation>
    <scope>NUCLEOTIDE SEQUENCE [LARGE SCALE GENOMIC DNA]</scope>
    <source>
        <strain evidence="3">091103-1</strain>
    </source>
</reference>
<dbReference type="Proteomes" id="UP000246991">
    <property type="component" value="Unassembled WGS sequence"/>
</dbReference>
<sequence>MSNLIFDDHRGPSSMSQFISFDSLQRENWQLRNSLGQMEEAYELLRKKLNGVEKELKENGEFIGEFTGELIGQRKENSCLEKELSLVRKDYKGSRSVASSQLQIGSLAKSTFQQLQTPLPERAEEKEEEPEMRPKRSWATGEEERKWQRVESLEPVKEEEKEKKEKEDEKGEEKEGPRPHPEKEEGFSLPVMVKVRGLQ</sequence>
<evidence type="ECO:0000313" key="3">
    <source>
        <dbReference type="EMBL" id="PWW74001.1"/>
    </source>
</evidence>
<evidence type="ECO:0000256" key="2">
    <source>
        <dbReference type="SAM" id="MobiDB-lite"/>
    </source>
</evidence>
<keyword evidence="1" id="KW-0175">Coiled coil</keyword>
<name>A0A317SLC3_9PEZI</name>